<evidence type="ECO:0000256" key="9">
    <source>
        <dbReference type="RuleBase" id="RU364126"/>
    </source>
</evidence>
<keyword evidence="8 9" id="KW-0067">ATP-binding</keyword>
<comment type="domain">
    <text evidence="9">The EXKPK motif is conserved in inositol-pentakisphosphate 2-kinases of both family 1 and 2.</text>
</comment>
<evidence type="ECO:0000256" key="1">
    <source>
        <dbReference type="ARBA" id="ARBA00003979"/>
    </source>
</evidence>
<sequence length="273" mass="31938">MKVIAEGGANILIDYGDPGWLYRICKKFPESLKKCNQYTSENCQFINEEIKPFLGDLLCPMELKSIPLHRIKLIKHYFVNLDDNEAKLLKIKQLKGDSFRETLFHDHFTSIYRSSTGGILMEMKPKWLFSLLGYCRNCTHNIVKGRKINYCYKVLLTNAQHFRDIASNCNCLPMEFVEDMIQYFGESDNVLKILHDAQKELEAQQSDSVSFKEVSEKLLCCMTLRDVTCFLEWRPDLPIKVSVVDVDLKLKEKWAHWLKTHKELENCQSKVFH</sequence>
<keyword evidence="11" id="KW-1185">Reference proteome</keyword>
<comment type="function">
    <text evidence="1">Has kinase activity and phosphorylates inositol-1,3,4,5,6-pentakisphosphate (Ins(1,3,4,5,6)P5) to produce 1,2,3,4,5,6-hexakisphosphate (InsP6), also known as phytate.</text>
</comment>
<evidence type="ECO:0000256" key="2">
    <source>
        <dbReference type="ARBA" id="ARBA00008305"/>
    </source>
</evidence>
<accession>A0A4C2EDJ0</accession>
<evidence type="ECO:0000313" key="11">
    <source>
        <dbReference type="Proteomes" id="UP000301737"/>
    </source>
</evidence>
<dbReference type="AlphaFoldDB" id="A0A4C2EDJ0"/>
<dbReference type="PANTHER" id="PTHR14456:SF2">
    <property type="entry name" value="INOSITOL-PENTAKISPHOSPHATE 2-KINASE"/>
    <property type="match status" value="1"/>
</dbReference>
<dbReference type="Proteomes" id="UP000301737">
    <property type="component" value="Unassembled WGS sequence"/>
</dbReference>
<dbReference type="Pfam" id="PF06090">
    <property type="entry name" value="Ins_P5_2-kin"/>
    <property type="match status" value="1"/>
</dbReference>
<keyword evidence="5 9" id="KW-0808">Transferase</keyword>
<comment type="caution">
    <text evidence="10">The sequence shown here is derived from an EMBL/GenBank/DDBJ whole genome shotgun (WGS) entry which is preliminary data.</text>
</comment>
<comment type="function">
    <text evidence="9">Phosphorylates Ins(1,3,4,5,6)P5 at position 2 to form Ins(1,2,3,4,5,6)P6 (InsP6 or phytate).</text>
</comment>
<proteinExistence type="inferred from homology"/>
<dbReference type="PANTHER" id="PTHR14456">
    <property type="entry name" value="INOSITOL POLYPHOSPHATE KINASE 1"/>
    <property type="match status" value="1"/>
</dbReference>
<dbReference type="EC" id="2.7.1.158" evidence="3 9"/>
<evidence type="ECO:0000256" key="7">
    <source>
        <dbReference type="ARBA" id="ARBA00022777"/>
    </source>
</evidence>
<evidence type="ECO:0000313" key="10">
    <source>
        <dbReference type="EMBL" id="GCF01387.1"/>
    </source>
</evidence>
<name>A0A4C2EDJ0_9SACH</name>
<dbReference type="EMBL" id="BIMX01000031">
    <property type="protein sequence ID" value="GCF01387.1"/>
    <property type="molecule type" value="Genomic_DNA"/>
</dbReference>
<dbReference type="GO" id="GO:0005634">
    <property type="term" value="C:nucleus"/>
    <property type="evidence" value="ECO:0007669"/>
    <property type="project" value="TreeGrafter"/>
</dbReference>
<dbReference type="InterPro" id="IPR009286">
    <property type="entry name" value="Ins_P5_2-kin"/>
</dbReference>
<keyword evidence="6 9" id="KW-0547">Nucleotide-binding</keyword>
<evidence type="ECO:0000256" key="4">
    <source>
        <dbReference type="ARBA" id="ARBA00014846"/>
    </source>
</evidence>
<evidence type="ECO:0000256" key="3">
    <source>
        <dbReference type="ARBA" id="ARBA00012023"/>
    </source>
</evidence>
<evidence type="ECO:0000256" key="6">
    <source>
        <dbReference type="ARBA" id="ARBA00022741"/>
    </source>
</evidence>
<dbReference type="GO" id="GO:0035299">
    <property type="term" value="F:inositol-1,3,4,5,6-pentakisphosphate 2-kinase activity"/>
    <property type="evidence" value="ECO:0007669"/>
    <property type="project" value="UniProtKB-EC"/>
</dbReference>
<evidence type="ECO:0000256" key="8">
    <source>
        <dbReference type="ARBA" id="ARBA00022840"/>
    </source>
</evidence>
<comment type="similarity">
    <text evidence="2">Belongs to the IPK1 type 1 family.</text>
</comment>
<protein>
    <recommendedName>
        <fullName evidence="4 9">Inositol-pentakisphosphate 2-kinase</fullName>
        <ecNumber evidence="3 9">2.7.1.158</ecNumber>
    </recommendedName>
</protein>
<organism evidence="10 11">
    <name type="scientific">Zygosaccharomyces mellis</name>
    <dbReference type="NCBI Taxonomy" id="42258"/>
    <lineage>
        <taxon>Eukaryota</taxon>
        <taxon>Fungi</taxon>
        <taxon>Dikarya</taxon>
        <taxon>Ascomycota</taxon>
        <taxon>Saccharomycotina</taxon>
        <taxon>Saccharomycetes</taxon>
        <taxon>Saccharomycetales</taxon>
        <taxon>Saccharomycetaceae</taxon>
        <taxon>Zygosaccharomyces</taxon>
    </lineage>
</organism>
<gene>
    <name evidence="10" type="primary">IPK1</name>
    <name evidence="10" type="ORF">ZYGM_001860</name>
</gene>
<keyword evidence="7 9" id="KW-0418">Kinase</keyword>
<dbReference type="OrthoDB" id="272370at2759"/>
<evidence type="ECO:0000256" key="5">
    <source>
        <dbReference type="ARBA" id="ARBA00022679"/>
    </source>
</evidence>
<comment type="catalytic activity">
    <reaction evidence="9">
        <text>1D-myo-inositol 1,3,4,5,6-pentakisphosphate + ATP = 1D-myo-inositol hexakisphosphate + ADP + H(+)</text>
        <dbReference type="Rhea" id="RHEA:20313"/>
        <dbReference type="ChEBI" id="CHEBI:15378"/>
        <dbReference type="ChEBI" id="CHEBI:30616"/>
        <dbReference type="ChEBI" id="CHEBI:57733"/>
        <dbReference type="ChEBI" id="CHEBI:58130"/>
        <dbReference type="ChEBI" id="CHEBI:456216"/>
        <dbReference type="EC" id="2.7.1.158"/>
    </reaction>
</comment>
<reference evidence="10 11" key="1">
    <citation type="submission" date="2019-01" db="EMBL/GenBank/DDBJ databases">
        <title>Draft Genome Sequencing of Zygosaccharomyces mellis Ca-7.</title>
        <authorList>
            <person name="Shiwa Y."/>
            <person name="Kanesaki Y."/>
            <person name="Ishige T."/>
            <person name="Mura K."/>
            <person name="Hori T."/>
            <person name="Tamura T."/>
        </authorList>
    </citation>
    <scope>NUCLEOTIDE SEQUENCE [LARGE SCALE GENOMIC DNA]</scope>
    <source>
        <strain evidence="10 11">Ca-7</strain>
    </source>
</reference>
<dbReference type="GO" id="GO:0005524">
    <property type="term" value="F:ATP binding"/>
    <property type="evidence" value="ECO:0007669"/>
    <property type="project" value="UniProtKB-KW"/>
</dbReference>
<dbReference type="GO" id="GO:0032958">
    <property type="term" value="P:inositol phosphate biosynthetic process"/>
    <property type="evidence" value="ECO:0007669"/>
    <property type="project" value="TreeGrafter"/>
</dbReference>